<organism evidence="1 2">
    <name type="scientific">Zhihengliuella salsuginis</name>
    <dbReference type="NCBI Taxonomy" id="578222"/>
    <lineage>
        <taxon>Bacteria</taxon>
        <taxon>Bacillati</taxon>
        <taxon>Actinomycetota</taxon>
        <taxon>Actinomycetes</taxon>
        <taxon>Micrococcales</taxon>
        <taxon>Micrococcaceae</taxon>
        <taxon>Zhihengliuella</taxon>
    </lineage>
</organism>
<name>A0ABQ3GIE3_9MICC</name>
<evidence type="ECO:0000313" key="2">
    <source>
        <dbReference type="Proteomes" id="UP000642819"/>
    </source>
</evidence>
<comment type="caution">
    <text evidence="1">The sequence shown here is derived from an EMBL/GenBank/DDBJ whole genome shotgun (WGS) entry which is preliminary data.</text>
</comment>
<protein>
    <submittedName>
        <fullName evidence="1">Uncharacterized protein</fullName>
    </submittedName>
</protein>
<reference evidence="2" key="1">
    <citation type="journal article" date="2019" name="Int. J. Syst. Evol. Microbiol.">
        <title>The Global Catalogue of Microorganisms (GCM) 10K type strain sequencing project: providing services to taxonomists for standard genome sequencing and annotation.</title>
        <authorList>
            <consortium name="The Broad Institute Genomics Platform"/>
            <consortium name="The Broad Institute Genome Sequencing Center for Infectious Disease"/>
            <person name="Wu L."/>
            <person name="Ma J."/>
        </authorList>
    </citation>
    <scope>NUCLEOTIDE SEQUENCE [LARGE SCALE GENOMIC DNA]</scope>
    <source>
        <strain evidence="2">KCTC 19466</strain>
    </source>
</reference>
<proteinExistence type="predicted"/>
<evidence type="ECO:0000313" key="1">
    <source>
        <dbReference type="EMBL" id="GHD05892.1"/>
    </source>
</evidence>
<dbReference type="Proteomes" id="UP000642819">
    <property type="component" value="Unassembled WGS sequence"/>
</dbReference>
<gene>
    <name evidence="1" type="ORF">GCM10008096_15250</name>
</gene>
<dbReference type="EMBL" id="BMXK01000006">
    <property type="protein sequence ID" value="GHD05892.1"/>
    <property type="molecule type" value="Genomic_DNA"/>
</dbReference>
<sequence>MVPGGHLLIVTHAAVPPWAPPEMHADHNLLTPDEEIAQLDLDLNLWDVRIKELRPRETVDPEGRAAIIDDGVVLLQRRSPLLPRRRLQER</sequence>
<keyword evidence="2" id="KW-1185">Reference proteome</keyword>
<accession>A0ABQ3GIE3</accession>